<dbReference type="RefSeq" id="WP_369017984.1">
    <property type="nucleotide sequence ID" value="NZ_CP121689.1"/>
</dbReference>
<dbReference type="GO" id="GO:0016787">
    <property type="term" value="F:hydrolase activity"/>
    <property type="evidence" value="ECO:0007669"/>
    <property type="project" value="UniProtKB-KW"/>
</dbReference>
<accession>A0ABZ2YDR7</accession>
<dbReference type="Gene3D" id="3.40.50.1110">
    <property type="entry name" value="SGNH hydrolase"/>
    <property type="match status" value="1"/>
</dbReference>
<dbReference type="Pfam" id="PF13472">
    <property type="entry name" value="Lipase_GDSL_2"/>
    <property type="match status" value="1"/>
</dbReference>
<gene>
    <name evidence="2" type="ORF">QBE54_09640</name>
</gene>
<feature type="domain" description="SGNH hydrolase-type esterase" evidence="1">
    <location>
        <begin position="11"/>
        <end position="186"/>
    </location>
</feature>
<dbReference type="Proteomes" id="UP001461341">
    <property type="component" value="Chromosome"/>
</dbReference>
<organism evidence="2 3">
    <name type="scientific">Thermatribacter velox</name>
    <dbReference type="NCBI Taxonomy" id="3039681"/>
    <lineage>
        <taxon>Bacteria</taxon>
        <taxon>Pseudomonadati</taxon>
        <taxon>Atribacterota</taxon>
        <taxon>Atribacteria</taxon>
        <taxon>Atribacterales</taxon>
        <taxon>Thermatribacteraceae</taxon>
        <taxon>Thermatribacter</taxon>
    </lineage>
</organism>
<dbReference type="PANTHER" id="PTHR30383:SF29">
    <property type="entry name" value="SGNH HYDROLASE-TYPE ESTERASE DOMAIN-CONTAINING PROTEIN"/>
    <property type="match status" value="1"/>
</dbReference>
<dbReference type="InterPro" id="IPR013830">
    <property type="entry name" value="SGNH_hydro"/>
</dbReference>
<name>A0ABZ2YDR7_9BACT</name>
<proteinExistence type="predicted"/>
<keyword evidence="3" id="KW-1185">Reference proteome</keyword>
<reference evidence="2 3" key="1">
    <citation type="submission" date="2023-03" db="EMBL/GenBank/DDBJ databases">
        <title>Novel Species.</title>
        <authorList>
            <person name="Ma S."/>
        </authorList>
    </citation>
    <scope>NUCLEOTIDE SEQUENCE [LARGE SCALE GENOMIC DNA]</scope>
    <source>
        <strain evidence="2 3">B11</strain>
    </source>
</reference>
<dbReference type="InterPro" id="IPR036514">
    <property type="entry name" value="SGNH_hydro_sf"/>
</dbReference>
<dbReference type="CDD" id="cd01839">
    <property type="entry name" value="SGNH_arylesterase_like"/>
    <property type="match status" value="1"/>
</dbReference>
<dbReference type="PANTHER" id="PTHR30383">
    <property type="entry name" value="THIOESTERASE 1/PROTEASE 1/LYSOPHOSPHOLIPASE L1"/>
    <property type="match status" value="1"/>
</dbReference>
<dbReference type="SUPFAM" id="SSF52266">
    <property type="entry name" value="SGNH hydrolase"/>
    <property type="match status" value="1"/>
</dbReference>
<evidence type="ECO:0000313" key="2">
    <source>
        <dbReference type="EMBL" id="WZL75835.1"/>
    </source>
</evidence>
<protein>
    <submittedName>
        <fullName evidence="2">SGNH/GDSL hydrolase family protein</fullName>
    </submittedName>
</protein>
<evidence type="ECO:0000313" key="3">
    <source>
        <dbReference type="Proteomes" id="UP001461341"/>
    </source>
</evidence>
<dbReference type="InterPro" id="IPR051532">
    <property type="entry name" value="Ester_Hydrolysis_Enzymes"/>
</dbReference>
<evidence type="ECO:0000259" key="1">
    <source>
        <dbReference type="Pfam" id="PF13472"/>
    </source>
</evidence>
<keyword evidence="2" id="KW-0378">Hydrolase</keyword>
<dbReference type="EMBL" id="CP121689">
    <property type="protein sequence ID" value="WZL75835.1"/>
    <property type="molecule type" value="Genomic_DNA"/>
</dbReference>
<sequence length="213" mass="23881">MWVADPKVILCFGDSLTWGYHPRNGERYPFRERWTGMLQEELGGEYRIIEEGLCGRTTVWDDPVEGDKNGKKHLGPILESHRPLDLVVIMLGTNDLKKRFNLSPFDIAQGAGFLVDMVRRSAAGRNGGSPEVLLVCPPPLAKLTDFAGLFEGGVEKSKELASSYRIIARFKRCHFLDAGEIVKTSDIDGVHWEVEENRKFALKLASLIRNILG</sequence>